<gene>
    <name evidence="1" type="ORF">EpCFBP13511_18545</name>
</gene>
<dbReference type="AlphaFoldDB" id="A0A4U3EZ07"/>
<dbReference type="Proteomes" id="UP000306393">
    <property type="component" value="Unassembled WGS sequence"/>
</dbReference>
<name>A0A4U3EZ07_9GAMM</name>
<evidence type="ECO:0000313" key="1">
    <source>
        <dbReference type="EMBL" id="TKJ86123.1"/>
    </source>
</evidence>
<proteinExistence type="predicted"/>
<accession>A0A4U3EZ07</accession>
<evidence type="ECO:0000313" key="2">
    <source>
        <dbReference type="Proteomes" id="UP000306393"/>
    </source>
</evidence>
<dbReference type="EMBL" id="QGAC01000020">
    <property type="protein sequence ID" value="TKJ86123.1"/>
    <property type="molecule type" value="Genomic_DNA"/>
</dbReference>
<evidence type="ECO:0008006" key="3">
    <source>
        <dbReference type="Google" id="ProtNLM"/>
    </source>
</evidence>
<protein>
    <recommendedName>
        <fullName evidence="3">SH3 domain-containing protein</fullName>
    </recommendedName>
</protein>
<organism evidence="1 2">
    <name type="scientific">Erwinia persicina</name>
    <dbReference type="NCBI Taxonomy" id="55211"/>
    <lineage>
        <taxon>Bacteria</taxon>
        <taxon>Pseudomonadati</taxon>
        <taxon>Pseudomonadota</taxon>
        <taxon>Gammaproteobacteria</taxon>
        <taxon>Enterobacterales</taxon>
        <taxon>Erwiniaceae</taxon>
        <taxon>Erwinia</taxon>
    </lineage>
</organism>
<comment type="caution">
    <text evidence="1">The sequence shown here is derived from an EMBL/GenBank/DDBJ whole genome shotgun (WGS) entry which is preliminary data.</text>
</comment>
<sequence>MIVVINAGLTSGVIFRLSFSFIQVQGTMTPCYARLIVCSLLFAGTSYADVSVHSPMGGTLTFSQKTAGEHYATAMWGKMVFSNRHGQADLTQPDRVYESTSPVSPSGRYLVVNSLSGGELVQEDGSVTYTDRAYCSVVDMRNGCITSDWSGEACGYTWTGKNDILAGSARPDAETFDFLSQRPTLKAAASDFALLEASRVSNLLRCDAPAKENINDYQRLADTNHAAAGIINRYLLRYVTRTETTATVKSRSVLFTEAKENSKTRGYLVKGDRIRIIQRSSQGQWVNIGYVNAKGSPLIAWVKAETLDI</sequence>
<reference evidence="1 2" key="1">
    <citation type="journal article" date="2019" name="Sci. Rep.">
        <title>Differences in resource use lead to coexistence of seed-transmitted microbial populations.</title>
        <authorList>
            <person name="Torres-Cortes G."/>
            <person name="Garcia B.J."/>
            <person name="Compant S."/>
            <person name="Rezki S."/>
            <person name="Jones P."/>
            <person name="Preveaux A."/>
            <person name="Briand M."/>
            <person name="Roulet A."/>
            <person name="Bouchez O."/>
            <person name="Jacobson D."/>
            <person name="Barret M."/>
        </authorList>
    </citation>
    <scope>NUCLEOTIDE SEQUENCE [LARGE SCALE GENOMIC DNA]</scope>
    <source>
        <strain evidence="1 2">CFBP13511</strain>
    </source>
</reference>